<accession>A0A4U5PS39</accession>
<keyword evidence="1" id="KW-0812">Transmembrane</keyword>
<feature type="transmembrane region" description="Helical" evidence="1">
    <location>
        <begin position="184"/>
        <end position="211"/>
    </location>
</feature>
<dbReference type="AlphaFoldDB" id="A0A4U5PS39"/>
<keyword evidence="1" id="KW-1133">Transmembrane helix</keyword>
<protein>
    <submittedName>
        <fullName evidence="2">Uncharacterized protein</fullName>
    </submittedName>
</protein>
<sequence length="221" mass="24872">MRILKIATRALLGYMLLQVVLVGFYMLLLMVLVGFYIQAMLFLRQGGTHKKGKYYTPNSIFMQVGPAASGLGPSAEIAIMDHQHLQDSGMPQEGEKKAKLASGAPNMPSLVCVSLNVVHPAMAENRDVNQGRRHYMTRSRARNLAADTAIISTSTGSRFKPVVVVRLWKGLWTRILPLPHYDPLVWLLDVIIGCFLYRLNILLLMFGFYCYNLYMIVSSFE</sequence>
<evidence type="ECO:0000256" key="1">
    <source>
        <dbReference type="SAM" id="Phobius"/>
    </source>
</evidence>
<dbReference type="EMBL" id="RCHU01000621">
    <property type="protein sequence ID" value="TKR99843.1"/>
    <property type="molecule type" value="Genomic_DNA"/>
</dbReference>
<reference evidence="2" key="1">
    <citation type="submission" date="2018-10" db="EMBL/GenBank/DDBJ databases">
        <title>Population genomic analysis revealed the cold adaptation of white poplar.</title>
        <authorList>
            <person name="Liu Y.-J."/>
        </authorList>
    </citation>
    <scope>NUCLEOTIDE SEQUENCE [LARGE SCALE GENOMIC DNA]</scope>
    <source>
        <strain evidence="2">PAL-ZL1</strain>
    </source>
</reference>
<evidence type="ECO:0000313" key="2">
    <source>
        <dbReference type="EMBL" id="TKR99843.1"/>
    </source>
</evidence>
<proteinExistence type="predicted"/>
<comment type="caution">
    <text evidence="2">The sequence shown here is derived from an EMBL/GenBank/DDBJ whole genome shotgun (WGS) entry which is preliminary data.</text>
</comment>
<gene>
    <name evidence="2" type="ORF">D5086_0000189470</name>
</gene>
<keyword evidence="1" id="KW-0472">Membrane</keyword>
<organism evidence="2">
    <name type="scientific">Populus alba</name>
    <name type="common">White poplar</name>
    <dbReference type="NCBI Taxonomy" id="43335"/>
    <lineage>
        <taxon>Eukaryota</taxon>
        <taxon>Viridiplantae</taxon>
        <taxon>Streptophyta</taxon>
        <taxon>Embryophyta</taxon>
        <taxon>Tracheophyta</taxon>
        <taxon>Spermatophyta</taxon>
        <taxon>Magnoliopsida</taxon>
        <taxon>eudicotyledons</taxon>
        <taxon>Gunneridae</taxon>
        <taxon>Pentapetalae</taxon>
        <taxon>rosids</taxon>
        <taxon>fabids</taxon>
        <taxon>Malpighiales</taxon>
        <taxon>Salicaceae</taxon>
        <taxon>Saliceae</taxon>
        <taxon>Populus</taxon>
    </lineage>
</organism>
<name>A0A4U5PS39_POPAL</name>
<feature type="transmembrane region" description="Helical" evidence="1">
    <location>
        <begin position="12"/>
        <end position="37"/>
    </location>
</feature>